<dbReference type="Gene3D" id="1.25.40.690">
    <property type="match status" value="1"/>
</dbReference>
<keyword evidence="16" id="KW-1185">Reference proteome</keyword>
<evidence type="ECO:0000256" key="4">
    <source>
        <dbReference type="ARBA" id="ARBA00008926"/>
    </source>
</evidence>
<feature type="compositionally biased region" description="Low complexity" evidence="13">
    <location>
        <begin position="36"/>
        <end position="55"/>
    </location>
</feature>
<dbReference type="GO" id="GO:0044613">
    <property type="term" value="C:nuclear pore central transport channel"/>
    <property type="evidence" value="ECO:0007669"/>
    <property type="project" value="UniProtKB-ARBA"/>
</dbReference>
<dbReference type="PANTHER" id="PTHR23198">
    <property type="entry name" value="NUCLEOPORIN"/>
    <property type="match status" value="1"/>
</dbReference>
<comment type="caution">
    <text evidence="15">The sequence shown here is derived from an EMBL/GenBank/DDBJ whole genome shotgun (WGS) entry which is preliminary data.</text>
</comment>
<dbReference type="Gene3D" id="6.20.50.170">
    <property type="match status" value="1"/>
</dbReference>
<evidence type="ECO:0000256" key="9">
    <source>
        <dbReference type="ARBA" id="ARBA00022927"/>
    </source>
</evidence>
<keyword evidence="10" id="KW-0811">Translocation</keyword>
<dbReference type="InterPro" id="IPR025574">
    <property type="entry name" value="Nucleoporin_FG_rpt"/>
</dbReference>
<keyword evidence="7" id="KW-0068">Autocatalytic cleavage</keyword>
<keyword evidence="8" id="KW-0509">mRNA transport</keyword>
<dbReference type="GO" id="GO:0000973">
    <property type="term" value="P:post-transcriptional tethering of RNA polymerase II gene DNA at nuclear periphery"/>
    <property type="evidence" value="ECO:0007669"/>
    <property type="project" value="TreeGrafter"/>
</dbReference>
<dbReference type="SUPFAM" id="SSF82215">
    <property type="entry name" value="C-terminal autoproteolytic domain of nucleoporin nup98"/>
    <property type="match status" value="1"/>
</dbReference>
<dbReference type="FunFam" id="3.30.1610.10:FF:000003">
    <property type="entry name" value="Nucleoporin SONB, putative"/>
    <property type="match status" value="1"/>
</dbReference>
<evidence type="ECO:0000259" key="14">
    <source>
        <dbReference type="PROSITE" id="PS51434"/>
    </source>
</evidence>
<dbReference type="Gene3D" id="3.30.1610.10">
    <property type="entry name" value="Peptidase S59, nucleoporin"/>
    <property type="match status" value="1"/>
</dbReference>
<dbReference type="Pfam" id="PF13634">
    <property type="entry name" value="Nucleoporin_FG"/>
    <property type="match status" value="3"/>
</dbReference>
<feature type="region of interest" description="Disordered" evidence="13">
    <location>
        <begin position="117"/>
        <end position="154"/>
    </location>
</feature>
<dbReference type="InterPro" id="IPR037665">
    <property type="entry name" value="Nucleoporin_S59-like"/>
</dbReference>
<feature type="compositionally biased region" description="Polar residues" evidence="13">
    <location>
        <begin position="425"/>
        <end position="435"/>
    </location>
</feature>
<feature type="compositionally biased region" description="Polar residues" evidence="13">
    <location>
        <begin position="25"/>
        <end position="35"/>
    </location>
</feature>
<feature type="region of interest" description="Disordered" evidence="13">
    <location>
        <begin position="1"/>
        <end position="64"/>
    </location>
</feature>
<evidence type="ECO:0000256" key="1">
    <source>
        <dbReference type="ARBA" id="ARBA00004335"/>
    </source>
</evidence>
<evidence type="ECO:0000313" key="15">
    <source>
        <dbReference type="EMBL" id="GMM54503.1"/>
    </source>
</evidence>
<dbReference type="GO" id="GO:0003723">
    <property type="term" value="F:RNA binding"/>
    <property type="evidence" value="ECO:0007669"/>
    <property type="project" value="TreeGrafter"/>
</dbReference>
<evidence type="ECO:0000256" key="2">
    <source>
        <dbReference type="ARBA" id="ARBA00004567"/>
    </source>
</evidence>
<dbReference type="GO" id="GO:0008139">
    <property type="term" value="F:nuclear localization sequence binding"/>
    <property type="evidence" value="ECO:0007669"/>
    <property type="project" value="TreeGrafter"/>
</dbReference>
<dbReference type="GO" id="GO:0031965">
    <property type="term" value="C:nuclear membrane"/>
    <property type="evidence" value="ECO:0007669"/>
    <property type="project" value="UniProtKB-SubCell"/>
</dbReference>
<dbReference type="EMBL" id="BTGD01000003">
    <property type="protein sequence ID" value="GMM54503.1"/>
    <property type="molecule type" value="Genomic_DNA"/>
</dbReference>
<evidence type="ECO:0000256" key="7">
    <source>
        <dbReference type="ARBA" id="ARBA00022813"/>
    </source>
</evidence>
<evidence type="ECO:0000256" key="10">
    <source>
        <dbReference type="ARBA" id="ARBA00023010"/>
    </source>
</evidence>
<dbReference type="Pfam" id="PF12110">
    <property type="entry name" value="Nup96"/>
    <property type="match status" value="2"/>
</dbReference>
<keyword evidence="9" id="KW-0653">Protein transport</keyword>
<gene>
    <name evidence="15" type="ORF">DAKH74_011190</name>
</gene>
<keyword evidence="11" id="KW-0906">Nuclear pore complex</keyword>
<feature type="compositionally biased region" description="Polar residues" evidence="13">
    <location>
        <begin position="7"/>
        <end position="16"/>
    </location>
</feature>
<feature type="region of interest" description="Disordered" evidence="13">
    <location>
        <begin position="332"/>
        <end position="354"/>
    </location>
</feature>
<reference evidence="15 16" key="1">
    <citation type="journal article" date="2023" name="Elife">
        <title>Identification of key yeast species and microbe-microbe interactions impacting larval growth of Drosophila in the wild.</title>
        <authorList>
            <person name="Mure A."/>
            <person name="Sugiura Y."/>
            <person name="Maeda R."/>
            <person name="Honda K."/>
            <person name="Sakurai N."/>
            <person name="Takahashi Y."/>
            <person name="Watada M."/>
            <person name="Katoh T."/>
            <person name="Gotoh A."/>
            <person name="Gotoh Y."/>
            <person name="Taniguchi I."/>
            <person name="Nakamura K."/>
            <person name="Hayashi T."/>
            <person name="Katayama T."/>
            <person name="Uemura T."/>
            <person name="Hattori Y."/>
        </authorList>
    </citation>
    <scope>NUCLEOTIDE SEQUENCE [LARGE SCALE GENOMIC DNA]</scope>
    <source>
        <strain evidence="15 16">KH-74</strain>
    </source>
</reference>
<feature type="region of interest" description="Disordered" evidence="13">
    <location>
        <begin position="262"/>
        <end position="289"/>
    </location>
</feature>
<sequence>MFGRNLAGQSTFGAPNTSTPTSTPAQSLNSQLPQKSNGLFGNTNNNLGTSTPSPSGTFGNAATQNNGATGGLFGNAASQNNASASNNLFGNKVAGAPASAAQPGGLFGNNASTAATGGGLFGNKPNPTTAPQQGGLFGNTNTTNSSTGGGLFGNANKPAASGGLFGNTASAATAQPTNPTGSLFGGANTASKPPGTSLFGNTATSSNANTLGGTTAAGGLFGNSTTSATSAIPQSQGLFGNSTQTTNGVKFNLANMPASITPMAQKSDPSILSTNDKRTSFSLPSNTASVRQKAQVLPSNIFGKLNSRLDYVRESSTRGLFSSISSKSWSYVPSSREIESTSERNASTEKGGLTKPLLLNNRHKAELKSLRTLRVDPDRSSAKKQKLLPDVSVPTKQVIQTIETFNHVPSPEVTKETSDEKEPLGSTNGMTKDQNNVEIEVESKSDDGEITKSPNINEYWCTPSPKDLQQYTTKQLASVSNFMIGRKGFGTISFNYDVDLTAFASDFEGLLFDKTVIFHSSKTVEVYPDHNTKPMVGYGLNVPATISLEGIYPIDKTTKKPHVNPENSSEIQVLIRRLKNMKEMEFISYNPFGGIWTFKVQHFSIWGLVDSEDLEMDEDDIKETSVQNDDVPNGDGKERTLAQSNLASSQNIYADNTQNNLLVLQNNSFGLSNNASDINDMDLVEEKPYEPNVNEQDLQLMEVDPPLSVANDWVTQLSLASKPENSIYASESLLANRESNPMSLLFSKFNREFETMKNINRERRLTSSYSFVKFDFRSEILVKNIRTPSGIEISSIPIVRNTTDSVMSDQILDLHLKSVKIVERKSNKFPMIESHSLHFRNILPQIQHTANNYQVWRLCSILYDDISVPQDVTNQSVKTILLKKTRYEMLCNWIVDQIKSEIEDTMKNATDVLDKIFMFLLLNDTINASKLAIESKNAYLSVILSFLGSNDPRVAEYANYQLDAWETSGHQVEPKIRRIYEILAGTFFDSPQSIEKMYDQFSWLAILGLGLFYGKIDELTLAELVGSLISRIECTSDDLRYVSLQLFSSEGPIEPLFQDIKSKNNKLGPQFAWYFVQILRTKDNNTFSERYADVLSLELLEQLRIRDSVKQALFVSCFINNDHVGRQQITDLVSHHIIRLNQDAKHLLNDLCIPRSLIHSALAILDKYNGDYISEIDNLLLAELYNDAKKELLLFVAPKLILSYNSDENIGALKTLKQFLDRFPKESIADWSSTLGIYELFIEFILNNDRNGSKKTDIEKGLPLLMKFHNHKFIPACCTIIEKRLKSVSF</sequence>
<protein>
    <submittedName>
        <fullName evidence="15">Nucleocytoplasmic transporter</fullName>
    </submittedName>
</protein>
<dbReference type="GO" id="GO:0034398">
    <property type="term" value="P:telomere tethering at nuclear periphery"/>
    <property type="evidence" value="ECO:0007669"/>
    <property type="project" value="TreeGrafter"/>
</dbReference>
<dbReference type="Pfam" id="PF04096">
    <property type="entry name" value="Nucleoporin2"/>
    <property type="match status" value="1"/>
</dbReference>
<feature type="compositionally biased region" description="Basic and acidic residues" evidence="13">
    <location>
        <begin position="413"/>
        <end position="423"/>
    </location>
</feature>
<feature type="compositionally biased region" description="Polar residues" evidence="13">
    <location>
        <begin position="170"/>
        <end position="181"/>
    </location>
</feature>
<dbReference type="GO" id="GO:0017056">
    <property type="term" value="F:structural constituent of nuclear pore"/>
    <property type="evidence" value="ECO:0007669"/>
    <property type="project" value="InterPro"/>
</dbReference>
<dbReference type="InterPro" id="IPR021967">
    <property type="entry name" value="Nup98_C"/>
</dbReference>
<evidence type="ECO:0000256" key="12">
    <source>
        <dbReference type="ARBA" id="ARBA00023242"/>
    </source>
</evidence>
<evidence type="ECO:0000256" key="6">
    <source>
        <dbReference type="ARBA" id="ARBA00022737"/>
    </source>
</evidence>
<comment type="similarity">
    <text evidence="4">Belongs to the nucleoporin GLFG family.</text>
</comment>
<dbReference type="PROSITE" id="PS51434">
    <property type="entry name" value="NUP_C"/>
    <property type="match status" value="1"/>
</dbReference>
<keyword evidence="6" id="KW-0677">Repeat</keyword>
<dbReference type="InterPro" id="IPR007230">
    <property type="entry name" value="Nup98_auto-Pept-S59_dom"/>
</dbReference>
<dbReference type="PANTHER" id="PTHR23198:SF6">
    <property type="entry name" value="NUCLEAR PORE COMPLEX PROTEIN NUP98-NUP96"/>
    <property type="match status" value="1"/>
</dbReference>
<proteinExistence type="inferred from homology"/>
<evidence type="ECO:0000256" key="3">
    <source>
        <dbReference type="ARBA" id="ARBA00004620"/>
    </source>
</evidence>
<feature type="region of interest" description="Disordered" evidence="13">
    <location>
        <begin position="170"/>
        <end position="207"/>
    </location>
</feature>
<evidence type="ECO:0000256" key="11">
    <source>
        <dbReference type="ARBA" id="ARBA00023132"/>
    </source>
</evidence>
<evidence type="ECO:0000256" key="5">
    <source>
        <dbReference type="ARBA" id="ARBA00022448"/>
    </source>
</evidence>
<name>A0AAV5RTE9_MAUHU</name>
<dbReference type="GO" id="GO:0044614">
    <property type="term" value="C:nuclear pore cytoplasmic filaments"/>
    <property type="evidence" value="ECO:0007669"/>
    <property type="project" value="TreeGrafter"/>
</dbReference>
<evidence type="ECO:0000313" key="16">
    <source>
        <dbReference type="Proteomes" id="UP001377567"/>
    </source>
</evidence>
<keyword evidence="12" id="KW-0539">Nucleus</keyword>
<evidence type="ECO:0000256" key="8">
    <source>
        <dbReference type="ARBA" id="ARBA00022816"/>
    </source>
</evidence>
<feature type="region of interest" description="Disordered" evidence="13">
    <location>
        <begin position="410"/>
        <end position="435"/>
    </location>
</feature>
<dbReference type="Proteomes" id="UP001377567">
    <property type="component" value="Unassembled WGS sequence"/>
</dbReference>
<feature type="domain" description="Peptidase S59" evidence="14">
    <location>
        <begin position="456"/>
        <end position="603"/>
    </location>
</feature>
<evidence type="ECO:0000256" key="13">
    <source>
        <dbReference type="SAM" id="MobiDB-lite"/>
    </source>
</evidence>
<dbReference type="GO" id="GO:0006406">
    <property type="term" value="P:mRNA export from nucleus"/>
    <property type="evidence" value="ECO:0007669"/>
    <property type="project" value="UniProtKB-ARBA"/>
</dbReference>
<accession>A0AAV5RTE9</accession>
<comment type="subcellular location">
    <subcellularLocation>
        <location evidence="1">Nucleus membrane</location>
        <topology evidence="1">Peripheral membrane protein</topology>
        <orientation evidence="1">Cytoplasmic side</orientation>
    </subcellularLocation>
    <subcellularLocation>
        <location evidence="3">Nucleus membrane</location>
        <topology evidence="3">Peripheral membrane protein</topology>
        <orientation evidence="3">Nucleoplasmic side</orientation>
    </subcellularLocation>
    <subcellularLocation>
        <location evidence="2">Nucleus</location>
        <location evidence="2">Nuclear pore complex</location>
    </subcellularLocation>
</comment>
<dbReference type="GO" id="GO:0006606">
    <property type="term" value="P:protein import into nucleus"/>
    <property type="evidence" value="ECO:0007669"/>
    <property type="project" value="UniProtKB-ARBA"/>
</dbReference>
<organism evidence="15 16">
    <name type="scientific">Maudiozyma humilis</name>
    <name type="common">Sour dough yeast</name>
    <name type="synonym">Kazachstania humilis</name>
    <dbReference type="NCBI Taxonomy" id="51915"/>
    <lineage>
        <taxon>Eukaryota</taxon>
        <taxon>Fungi</taxon>
        <taxon>Dikarya</taxon>
        <taxon>Ascomycota</taxon>
        <taxon>Saccharomycotina</taxon>
        <taxon>Saccharomycetes</taxon>
        <taxon>Saccharomycetales</taxon>
        <taxon>Saccharomycetaceae</taxon>
        <taxon>Maudiozyma</taxon>
    </lineage>
</organism>
<keyword evidence="5" id="KW-0813">Transport</keyword>
<dbReference type="InterPro" id="IPR036903">
    <property type="entry name" value="Nup98_auto-Pept-S59_dom_sf"/>
</dbReference>